<name>A0A1E3NZD3_WICAA</name>
<reference evidence="1 2" key="1">
    <citation type="journal article" date="2016" name="Proc. Natl. Acad. Sci. U.S.A.">
        <title>Comparative genomics of biotechnologically important yeasts.</title>
        <authorList>
            <person name="Riley R."/>
            <person name="Haridas S."/>
            <person name="Wolfe K.H."/>
            <person name="Lopes M.R."/>
            <person name="Hittinger C.T."/>
            <person name="Goeker M."/>
            <person name="Salamov A.A."/>
            <person name="Wisecaver J.H."/>
            <person name="Long T.M."/>
            <person name="Calvey C.H."/>
            <person name="Aerts A.L."/>
            <person name="Barry K.W."/>
            <person name="Choi C."/>
            <person name="Clum A."/>
            <person name="Coughlan A.Y."/>
            <person name="Deshpande S."/>
            <person name="Douglass A.P."/>
            <person name="Hanson S.J."/>
            <person name="Klenk H.-P."/>
            <person name="LaButti K.M."/>
            <person name="Lapidus A."/>
            <person name="Lindquist E.A."/>
            <person name="Lipzen A.M."/>
            <person name="Meier-Kolthoff J.P."/>
            <person name="Ohm R.A."/>
            <person name="Otillar R.P."/>
            <person name="Pangilinan J.L."/>
            <person name="Peng Y."/>
            <person name="Rokas A."/>
            <person name="Rosa C.A."/>
            <person name="Scheuner C."/>
            <person name="Sibirny A.A."/>
            <person name="Slot J.C."/>
            <person name="Stielow J.B."/>
            <person name="Sun H."/>
            <person name="Kurtzman C.P."/>
            <person name="Blackwell M."/>
            <person name="Grigoriev I.V."/>
            <person name="Jeffries T.W."/>
        </authorList>
    </citation>
    <scope>NUCLEOTIDE SEQUENCE [LARGE SCALE GENOMIC DNA]</scope>
    <source>
        <strain evidence="2">ATCC 58044 / CBS 1984 / NCYC 433 / NRRL Y-366-8</strain>
    </source>
</reference>
<evidence type="ECO:0000313" key="1">
    <source>
        <dbReference type="EMBL" id="ODQ58601.1"/>
    </source>
</evidence>
<protein>
    <submittedName>
        <fullName evidence="1">Uncharacterized protein</fullName>
    </submittedName>
</protein>
<keyword evidence="2" id="KW-1185">Reference proteome</keyword>
<dbReference type="OrthoDB" id="3978863at2759"/>
<evidence type="ECO:0000313" key="2">
    <source>
        <dbReference type="Proteomes" id="UP000094112"/>
    </source>
</evidence>
<sequence>MPEYAPLPSNELIKSVHTFEFLQSSLKSPTATVTSMFILTFKISSKQIVNGWDQKDSKVTKIDLEEAQRISKISVGLIENSLALSKEPELIRLRFELTKELFILPDLERDVGIVVIIEKVSS</sequence>
<dbReference type="GeneID" id="30203642"/>
<dbReference type="AlphaFoldDB" id="A0A1E3NZD3"/>
<organism evidence="1 2">
    <name type="scientific">Wickerhamomyces anomalus (strain ATCC 58044 / CBS 1984 / NCYC 433 / NRRL Y-366-8)</name>
    <name type="common">Yeast</name>
    <name type="synonym">Hansenula anomala</name>
    <dbReference type="NCBI Taxonomy" id="683960"/>
    <lineage>
        <taxon>Eukaryota</taxon>
        <taxon>Fungi</taxon>
        <taxon>Dikarya</taxon>
        <taxon>Ascomycota</taxon>
        <taxon>Saccharomycotina</taxon>
        <taxon>Saccharomycetes</taxon>
        <taxon>Phaffomycetales</taxon>
        <taxon>Wickerhamomycetaceae</taxon>
        <taxon>Wickerhamomyces</taxon>
    </lineage>
</organism>
<proteinExistence type="predicted"/>
<dbReference type="Proteomes" id="UP000094112">
    <property type="component" value="Unassembled WGS sequence"/>
</dbReference>
<accession>A0A1E3NZD3</accession>
<dbReference type="EMBL" id="KV454211">
    <property type="protein sequence ID" value="ODQ58601.1"/>
    <property type="molecule type" value="Genomic_DNA"/>
</dbReference>
<gene>
    <name evidence="1" type="ORF">WICANDRAFT_93045</name>
</gene>
<dbReference type="RefSeq" id="XP_019037808.1">
    <property type="nucleotide sequence ID" value="XM_019186396.1"/>
</dbReference>